<gene>
    <name evidence="1" type="ORF">RA11412_2352</name>
</gene>
<sequence>MLNGWDEQLAQCCQRRTDKITLPGKLPAGLDGAYLRFLAQYRGGEITADCCLYGYEQALEHHRYLEREHPEFSRTVWPVGSAGNGDEWFFARDSNTILYYDHDAGQYDAQHVEDMRISFTEFVELHFLYRELEDYLDRRGSLTDTQRQDFVRSVNAIRDGLFEDYPFAPPE</sequence>
<reference evidence="1 2" key="1">
    <citation type="submission" date="2016-10" db="EMBL/GenBank/DDBJ databases">
        <title>Genome sequence of Rothia aeria strain JCM11412.</title>
        <authorList>
            <person name="Nambu T."/>
        </authorList>
    </citation>
    <scope>NUCLEOTIDE SEQUENCE [LARGE SCALE GENOMIC DNA]</scope>
    <source>
        <strain evidence="1 2">JCM 11412</strain>
    </source>
</reference>
<proteinExistence type="predicted"/>
<dbReference type="SUPFAM" id="SSF160631">
    <property type="entry name" value="SMI1/KNR4-like"/>
    <property type="match status" value="1"/>
</dbReference>
<dbReference type="InterPro" id="IPR037883">
    <property type="entry name" value="Knr4/Smi1-like_sf"/>
</dbReference>
<organism evidence="1 2">
    <name type="scientific">Rothia aeria</name>
    <dbReference type="NCBI Taxonomy" id="172042"/>
    <lineage>
        <taxon>Bacteria</taxon>
        <taxon>Bacillati</taxon>
        <taxon>Actinomycetota</taxon>
        <taxon>Actinomycetes</taxon>
        <taxon>Micrococcales</taxon>
        <taxon>Micrococcaceae</taxon>
        <taxon>Rothia</taxon>
    </lineage>
</organism>
<accession>A0A2Z5R2F0</accession>
<dbReference type="RefSeq" id="WP_128087973.1">
    <property type="nucleotide sequence ID" value="NZ_CBDEQU010000003.1"/>
</dbReference>
<protein>
    <recommendedName>
        <fullName evidence="3">Knr4/Smi1-like domain-containing protein</fullName>
    </recommendedName>
</protein>
<dbReference type="EMBL" id="AP017895">
    <property type="protein sequence ID" value="BAV88651.1"/>
    <property type="molecule type" value="Genomic_DNA"/>
</dbReference>
<dbReference type="Gene3D" id="3.40.1580.10">
    <property type="entry name" value="SMI1/KNR4-like"/>
    <property type="match status" value="1"/>
</dbReference>
<dbReference type="KEGG" id="raj:RA11412_2352"/>
<dbReference type="AlphaFoldDB" id="A0A2Z5R2F0"/>
<dbReference type="Proteomes" id="UP000250241">
    <property type="component" value="Chromosome"/>
</dbReference>
<dbReference type="GeneID" id="93862607"/>
<evidence type="ECO:0000313" key="1">
    <source>
        <dbReference type="EMBL" id="BAV88651.1"/>
    </source>
</evidence>
<evidence type="ECO:0000313" key="2">
    <source>
        <dbReference type="Proteomes" id="UP000250241"/>
    </source>
</evidence>
<keyword evidence="2" id="KW-1185">Reference proteome</keyword>
<name>A0A2Z5R2F0_9MICC</name>
<evidence type="ECO:0008006" key="3">
    <source>
        <dbReference type="Google" id="ProtNLM"/>
    </source>
</evidence>